<evidence type="ECO:0000313" key="2">
    <source>
        <dbReference type="Proteomes" id="UP001049518"/>
    </source>
</evidence>
<keyword evidence="2" id="KW-1185">Reference proteome</keyword>
<organism evidence="1 2">
    <name type="scientific">Actinomadura graeca</name>
    <dbReference type="NCBI Taxonomy" id="2750812"/>
    <lineage>
        <taxon>Bacteria</taxon>
        <taxon>Bacillati</taxon>
        <taxon>Actinomycetota</taxon>
        <taxon>Actinomycetes</taxon>
        <taxon>Streptosporangiales</taxon>
        <taxon>Thermomonosporaceae</taxon>
        <taxon>Actinomadura</taxon>
    </lineage>
</organism>
<gene>
    <name evidence="1" type="ORF">AGRA3207_004592</name>
</gene>
<proteinExistence type="predicted"/>
<dbReference type="Proteomes" id="UP001049518">
    <property type="component" value="Chromosome"/>
</dbReference>
<dbReference type="EMBL" id="CP059572">
    <property type="protein sequence ID" value="QXJ23443.1"/>
    <property type="molecule type" value="Genomic_DNA"/>
</dbReference>
<protein>
    <submittedName>
        <fullName evidence="1">Recombinase family protein</fullName>
    </submittedName>
</protein>
<sequence>MAEPDSQHMTTFCREVGPEFLQEVCQVQTAEAQAICDDILGRAEAFAALDQSSQQDVLITPFIEEVFDHKPLDAPLELKAAVTVVVRNSKLEEAHVQHLVNADGLRALTRMATGPLSHLLAARRRHPLPVPGDSPFTGLDTKYPRAWTCLSTVAETFASGGRNGYRAPEAPVPDLPSSDEHAAARQTEERIPKTVFSAIDPRFDLHLIKVLQQVTTENIPIFVPALSRFSRNSDKLMRVVELLLAHGVTILTTNYMLRPQDVWVRRRQLVKPDSYDPYKGLRDIAGLSGAHRAAALQVLVGVEEE</sequence>
<evidence type="ECO:0000313" key="1">
    <source>
        <dbReference type="EMBL" id="QXJ23443.1"/>
    </source>
</evidence>
<dbReference type="RefSeq" id="WP_231329133.1">
    <property type="nucleotide sequence ID" value="NZ_CP059572.1"/>
</dbReference>
<name>A0ABX8QXM5_9ACTN</name>
<accession>A0ABX8QXM5</accession>
<reference evidence="1" key="1">
    <citation type="submission" date="2020-07" db="EMBL/GenBank/DDBJ databases">
        <authorList>
            <person name="Tarantini F.S."/>
            <person name="Hong K.W."/>
            <person name="Chan K.G."/>
        </authorList>
    </citation>
    <scope>NUCLEOTIDE SEQUENCE</scope>
    <source>
        <strain evidence="1">32-07</strain>
    </source>
</reference>